<dbReference type="Proteomes" id="UP000016496">
    <property type="component" value="Unassembled WGS sequence"/>
</dbReference>
<dbReference type="HOGENOM" id="CLU_2876535_0_0_10"/>
<evidence type="ECO:0000313" key="2">
    <source>
        <dbReference type="Proteomes" id="UP000016496"/>
    </source>
</evidence>
<sequence length="63" mass="7505">MYFCPGRVNPESTYIKLFKSTCKICPKQYLEKETLRELLPRISGAKLLFSKRNFFLYSHQKVN</sequence>
<protein>
    <submittedName>
        <fullName evidence="1">Uncharacterized protein</fullName>
    </submittedName>
</protein>
<accession>U2CNX7</accession>
<gene>
    <name evidence="1" type="ORF">HMPREF1981_01047</name>
</gene>
<name>U2CNX7_9BACE</name>
<dbReference type="EMBL" id="AWSV01000057">
    <property type="protein sequence ID" value="ERI86225.1"/>
    <property type="molecule type" value="Genomic_DNA"/>
</dbReference>
<dbReference type="AlphaFoldDB" id="U2CNX7"/>
<comment type="caution">
    <text evidence="1">The sequence shown here is derived from an EMBL/GenBank/DDBJ whole genome shotgun (WGS) entry which is preliminary data.</text>
</comment>
<evidence type="ECO:0000313" key="1">
    <source>
        <dbReference type="EMBL" id="ERI86225.1"/>
    </source>
</evidence>
<organism evidence="1 2">
    <name type="scientific">Bacteroides pyogenes F0041</name>
    <dbReference type="NCBI Taxonomy" id="1321819"/>
    <lineage>
        <taxon>Bacteria</taxon>
        <taxon>Pseudomonadati</taxon>
        <taxon>Bacteroidota</taxon>
        <taxon>Bacteroidia</taxon>
        <taxon>Bacteroidales</taxon>
        <taxon>Bacteroidaceae</taxon>
        <taxon>Bacteroides</taxon>
    </lineage>
</organism>
<reference evidence="1 2" key="1">
    <citation type="submission" date="2013-08" db="EMBL/GenBank/DDBJ databases">
        <authorList>
            <person name="Weinstock G."/>
            <person name="Sodergren E."/>
            <person name="Wylie T."/>
            <person name="Fulton L."/>
            <person name="Fulton R."/>
            <person name="Fronick C."/>
            <person name="O'Laughlin M."/>
            <person name="Godfrey J."/>
            <person name="Miner T."/>
            <person name="Herter B."/>
            <person name="Appelbaum E."/>
            <person name="Cordes M."/>
            <person name="Lek S."/>
            <person name="Wollam A."/>
            <person name="Pepin K.H."/>
            <person name="Palsikar V.B."/>
            <person name="Mitreva M."/>
            <person name="Wilson R.K."/>
        </authorList>
    </citation>
    <scope>NUCLEOTIDE SEQUENCE [LARGE SCALE GENOMIC DNA]</scope>
    <source>
        <strain evidence="1 2">F0041</strain>
    </source>
</reference>
<proteinExistence type="predicted"/>